<name>A0A238U4M3_9FLAO</name>
<dbReference type="InterPro" id="IPR038434">
    <property type="entry name" value="YARHG_sf"/>
</dbReference>
<dbReference type="Gene3D" id="1.20.58.1690">
    <property type="match status" value="1"/>
</dbReference>
<dbReference type="AlphaFoldDB" id="A0A238U4M3"/>
<dbReference type="SMART" id="SM01324">
    <property type="entry name" value="YARHG"/>
    <property type="match status" value="1"/>
</dbReference>
<evidence type="ECO:0000313" key="2">
    <source>
        <dbReference type="EMBL" id="SNR14153.1"/>
    </source>
</evidence>
<sequence length="443" mass="52143">MVKNIQHNMKNTILLYLICSFLLACKKEIKSDKTFDNSNLLTTKNTLSKEVLRGKTSEELRILRNEIFAKKGYVFKDSSLKKYFSNKKWYTPNKDAEIILTDAEKKDIELITSIEKELKPFELPKGYKMLDSIVFDYDNDQILDVIQLVKNIESNYFEQYIFIYLTQTKKLQKIDLGLDDEFDQTYAHINKKDNMFQFEYTLPGTGVFNYEYNFKYNSEIKNFQLCSYVSSSRIMFGHISKEYNLLNGTYEVTKEASTIDNPDIITTKNLGKQESKLITLDLIDGKLSTYLDYIGDEFYEERYSDYDDEFIDCREVIIQKLALDFEYGTNNYLGDYSIFKNQIKNFIQSINSNKLLKSSENSYSKNYTLHRDWDLNYIKEDNCLDELFITFNTKKNSFTIQINNCAHVFEDGKVIHASEQSIIFEYKIERNCTYKYDKTNGAG</sequence>
<accession>A0A238U4M3</accession>
<organism evidence="2 3">
    <name type="scientific">Tenacibaculum jejuense</name>
    <dbReference type="NCBI Taxonomy" id="584609"/>
    <lineage>
        <taxon>Bacteria</taxon>
        <taxon>Pseudomonadati</taxon>
        <taxon>Bacteroidota</taxon>
        <taxon>Flavobacteriia</taxon>
        <taxon>Flavobacteriales</taxon>
        <taxon>Flavobacteriaceae</taxon>
        <taxon>Tenacibaculum</taxon>
    </lineage>
</organism>
<evidence type="ECO:0000259" key="1">
    <source>
        <dbReference type="SMART" id="SM01324"/>
    </source>
</evidence>
<reference evidence="2 3" key="1">
    <citation type="submission" date="2017-07" db="EMBL/GenBank/DDBJ databases">
        <authorList>
            <person name="Sun Z.S."/>
            <person name="Albrecht U."/>
            <person name="Echele G."/>
            <person name="Lee C.C."/>
        </authorList>
    </citation>
    <scope>NUCLEOTIDE SEQUENCE [LARGE SCALE GENOMIC DNA]</scope>
    <source>
        <strain evidence="3">type strain: KCTC 22618</strain>
    </source>
</reference>
<keyword evidence="3" id="KW-1185">Reference proteome</keyword>
<gene>
    <name evidence="2" type="ORF">TJEJU_0354</name>
</gene>
<proteinExistence type="predicted"/>
<evidence type="ECO:0000313" key="3">
    <source>
        <dbReference type="Proteomes" id="UP000215214"/>
    </source>
</evidence>
<protein>
    <recommendedName>
        <fullName evidence="1">YARHG domain-containing protein</fullName>
    </recommendedName>
</protein>
<feature type="domain" description="YARHG" evidence="1">
    <location>
        <begin position="36"/>
        <end position="116"/>
    </location>
</feature>
<dbReference type="PROSITE" id="PS51257">
    <property type="entry name" value="PROKAR_LIPOPROTEIN"/>
    <property type="match status" value="1"/>
</dbReference>
<dbReference type="InterPro" id="IPR025582">
    <property type="entry name" value="YARHG_dom"/>
</dbReference>
<dbReference type="KEGG" id="tje:TJEJU_0354"/>
<dbReference type="Pfam" id="PF13308">
    <property type="entry name" value="YARHG"/>
    <property type="match status" value="1"/>
</dbReference>
<dbReference type="EMBL" id="LT899436">
    <property type="protein sequence ID" value="SNR14153.1"/>
    <property type="molecule type" value="Genomic_DNA"/>
</dbReference>
<dbReference type="Proteomes" id="UP000215214">
    <property type="component" value="Chromosome TJEJU"/>
</dbReference>